<dbReference type="Pfam" id="PF12727">
    <property type="entry name" value="PBP_like"/>
    <property type="match status" value="1"/>
</dbReference>
<gene>
    <name evidence="3" type="ORF">CU635_10465</name>
    <name evidence="4" type="ORF">CVD25_10730</name>
</gene>
<dbReference type="InterPro" id="IPR009061">
    <property type="entry name" value="DNA-bd_dom_put_sf"/>
</dbReference>
<dbReference type="SUPFAM" id="SSF46955">
    <property type="entry name" value="Putative DNA-binding domain"/>
    <property type="match status" value="1"/>
</dbReference>
<dbReference type="RefSeq" id="WP_101577312.1">
    <property type="nucleotide sequence ID" value="NZ_PGVA01000024.1"/>
</dbReference>
<dbReference type="Proteomes" id="UP000234951">
    <property type="component" value="Unassembled WGS sequence"/>
</dbReference>
<dbReference type="GO" id="GO:0003677">
    <property type="term" value="F:DNA binding"/>
    <property type="evidence" value="ECO:0007669"/>
    <property type="project" value="InterPro"/>
</dbReference>
<dbReference type="AlphaFoldDB" id="A0A2N5GM06"/>
<feature type="domain" description="PBP" evidence="1">
    <location>
        <begin position="87"/>
        <end position="277"/>
    </location>
</feature>
<dbReference type="OrthoDB" id="9805928at2"/>
<reference evidence="3 5" key="1">
    <citation type="submission" date="2017-11" db="EMBL/GenBank/DDBJ databases">
        <title>Comparitive Functional Genomics of Dry Heat Resistant strains isolated from the Viking Spacecraft.</title>
        <authorList>
            <person name="Seuylemezian A."/>
            <person name="Cooper K."/>
            <person name="Vaishampayan P."/>
        </authorList>
    </citation>
    <scope>NUCLEOTIDE SEQUENCE [LARGE SCALE GENOMIC DNA]</scope>
    <source>
        <strain evidence="3 5">M4.6</strain>
    </source>
</reference>
<dbReference type="PANTHER" id="PTHR38431">
    <property type="entry name" value="BLL2305 PROTEIN"/>
    <property type="match status" value="1"/>
</dbReference>
<keyword evidence="6" id="KW-1185">Reference proteome</keyword>
<dbReference type="Pfam" id="PF12728">
    <property type="entry name" value="HTH_17"/>
    <property type="match status" value="1"/>
</dbReference>
<dbReference type="InterPro" id="IPR010093">
    <property type="entry name" value="SinI_DNA-bd"/>
</dbReference>
<evidence type="ECO:0000259" key="1">
    <source>
        <dbReference type="Pfam" id="PF12727"/>
    </source>
</evidence>
<name>A0A2N5GM06_9BACI</name>
<evidence type="ECO:0000313" key="6">
    <source>
        <dbReference type="Proteomes" id="UP000235114"/>
    </source>
</evidence>
<dbReference type="SUPFAM" id="SSF53850">
    <property type="entry name" value="Periplasmic binding protein-like II"/>
    <property type="match status" value="1"/>
</dbReference>
<dbReference type="NCBIfam" id="TIGR01764">
    <property type="entry name" value="excise"/>
    <property type="match status" value="1"/>
</dbReference>
<dbReference type="InterPro" id="IPR041657">
    <property type="entry name" value="HTH_17"/>
</dbReference>
<dbReference type="Proteomes" id="UP000235114">
    <property type="component" value="Unassembled WGS sequence"/>
</dbReference>
<dbReference type="EMBL" id="PGVD01000028">
    <property type="protein sequence ID" value="PLR97099.1"/>
    <property type="molecule type" value="Genomic_DNA"/>
</dbReference>
<evidence type="ECO:0000313" key="4">
    <source>
        <dbReference type="EMBL" id="PLR97099.1"/>
    </source>
</evidence>
<organism evidence="3 5">
    <name type="scientific">Bacillus canaveralius</name>
    <dbReference type="NCBI Taxonomy" id="1403243"/>
    <lineage>
        <taxon>Bacteria</taxon>
        <taxon>Bacillati</taxon>
        <taxon>Bacillota</taxon>
        <taxon>Bacilli</taxon>
        <taxon>Bacillales</taxon>
        <taxon>Bacillaceae</taxon>
        <taxon>Bacillus</taxon>
    </lineage>
</organism>
<accession>A0A2N5GM06</accession>
<feature type="domain" description="Helix-turn-helix" evidence="2">
    <location>
        <begin position="5"/>
        <end position="51"/>
    </location>
</feature>
<evidence type="ECO:0000259" key="2">
    <source>
        <dbReference type="Pfam" id="PF12728"/>
    </source>
</evidence>
<evidence type="ECO:0000313" key="5">
    <source>
        <dbReference type="Proteomes" id="UP000234951"/>
    </source>
</evidence>
<comment type="caution">
    <text evidence="3">The sequence shown here is derived from an EMBL/GenBank/DDBJ whole genome shotgun (WGS) entry which is preliminary data.</text>
</comment>
<dbReference type="InterPro" id="IPR024370">
    <property type="entry name" value="PBP_domain"/>
</dbReference>
<dbReference type="EMBL" id="PGVA01000024">
    <property type="protein sequence ID" value="PLR82896.1"/>
    <property type="molecule type" value="Genomic_DNA"/>
</dbReference>
<evidence type="ECO:0000313" key="3">
    <source>
        <dbReference type="EMBL" id="PLR82896.1"/>
    </source>
</evidence>
<protein>
    <submittedName>
        <fullName evidence="3">Excisionase</fullName>
    </submittedName>
</protein>
<sequence length="303" mass="34213">MDQELFTANDVAEILKISKHTVYELIKRGELRAFKVGNKMRIEADEVERYKTMVQTFPAITESPDQRMNGALQLSGSHDFLVEYLVKHVSKRNSKLSLQPAYIGSLEGLMSLYRGFADIAAIHLLDPSSGMYNLPIIKQLFVYERITVIRLASREQGLMIARNNPNNISGLADVARKDISIVNRQKGSGTRFSLDYLLSLTGIDPASVNGYDNEEWTHLSAASYISKGLADTAFGIRAAADQLNLDFIPITTEPFDLVFRWKSENTPFLEQLIEIIQTQDFKDTVIHLSGYDFSELGKMIYQF</sequence>
<proteinExistence type="predicted"/>
<reference evidence="4 6" key="2">
    <citation type="submission" date="2017-12" db="EMBL/GenBank/DDBJ databases">
        <title>Comparative Functional Genomics of Dry Heat Resistant strains isolated from the Viking Spacecraft.</title>
        <authorList>
            <person name="Seuylemezian A."/>
            <person name="Cooper K."/>
            <person name="Vaishampayan P."/>
        </authorList>
    </citation>
    <scope>NUCLEOTIDE SEQUENCE [LARGE SCALE GENOMIC DNA]</scope>
    <source>
        <strain evidence="4 6">ATCC 29669</strain>
    </source>
</reference>
<dbReference type="PANTHER" id="PTHR38431:SF1">
    <property type="entry name" value="BLL2305 PROTEIN"/>
    <property type="match status" value="1"/>
</dbReference>